<comment type="subcellular location">
    <subcellularLocation>
        <location evidence="1">Cell membrane</location>
        <topology evidence="1">Peripheral membrane protein</topology>
        <orientation evidence="1">Cytoplasmic side</orientation>
    </subcellularLocation>
</comment>
<dbReference type="InterPro" id="IPR051469">
    <property type="entry name" value="FliN/MopA/SpaO"/>
</dbReference>
<dbReference type="NCBIfam" id="NF005995">
    <property type="entry name" value="PRK08119.1"/>
    <property type="match status" value="1"/>
</dbReference>
<evidence type="ECO:0000313" key="11">
    <source>
        <dbReference type="Proteomes" id="UP001225644"/>
    </source>
</evidence>
<proteinExistence type="inferred from homology"/>
<dbReference type="SUPFAM" id="SSF101801">
    <property type="entry name" value="Surface presentation of antigens (SPOA)"/>
    <property type="match status" value="1"/>
</dbReference>
<dbReference type="PANTHER" id="PTHR43484">
    <property type="match status" value="1"/>
</dbReference>
<gene>
    <name evidence="10" type="ORF">J2Z49_000669</name>
</gene>
<evidence type="ECO:0000313" key="10">
    <source>
        <dbReference type="EMBL" id="MDQ0285565.1"/>
    </source>
</evidence>
<dbReference type="EMBL" id="JAUSUX010000004">
    <property type="protein sequence ID" value="MDQ0285565.1"/>
    <property type="molecule type" value="Genomic_DNA"/>
</dbReference>
<accession>A0ABU0AZV3</accession>
<comment type="caution">
    <text evidence="10">The sequence shown here is derived from an EMBL/GenBank/DDBJ whole genome shotgun (WGS) entry which is preliminary data.</text>
</comment>
<keyword evidence="5" id="KW-0283">Flagellar rotation</keyword>
<evidence type="ECO:0000256" key="2">
    <source>
        <dbReference type="ARBA" id="ARBA00009226"/>
    </source>
</evidence>
<feature type="compositionally biased region" description="Low complexity" evidence="7">
    <location>
        <begin position="31"/>
        <end position="55"/>
    </location>
</feature>
<dbReference type="Gene3D" id="2.30.330.10">
    <property type="entry name" value="SpoA-like"/>
    <property type="match status" value="1"/>
</dbReference>
<dbReference type="InterPro" id="IPR001543">
    <property type="entry name" value="FliN-like_C"/>
</dbReference>
<dbReference type="Gene3D" id="3.40.1550.10">
    <property type="entry name" value="CheC-like"/>
    <property type="match status" value="1"/>
</dbReference>
<keyword evidence="6" id="KW-0472">Membrane</keyword>
<reference evidence="10 11" key="1">
    <citation type="submission" date="2023-07" db="EMBL/GenBank/DDBJ databases">
        <title>Genomic Encyclopedia of Type Strains, Phase IV (KMG-IV): sequencing the most valuable type-strain genomes for metagenomic binning, comparative biology and taxonomic classification.</title>
        <authorList>
            <person name="Goeker M."/>
        </authorList>
    </citation>
    <scope>NUCLEOTIDE SEQUENCE [LARGE SCALE GENOMIC DNA]</scope>
    <source>
        <strain evidence="10 11">DSM 12396</strain>
    </source>
</reference>
<keyword evidence="11" id="KW-1185">Reference proteome</keyword>
<keyword evidence="3" id="KW-1003">Cell membrane</keyword>
<feature type="domain" description="CheC-like protein" evidence="9">
    <location>
        <begin position="195"/>
        <end position="229"/>
    </location>
</feature>
<dbReference type="PANTHER" id="PTHR43484:SF1">
    <property type="entry name" value="FLAGELLAR MOTOR SWITCH PROTEIN FLIN"/>
    <property type="match status" value="1"/>
</dbReference>
<evidence type="ECO:0000256" key="4">
    <source>
        <dbReference type="ARBA" id="ARBA00022500"/>
    </source>
</evidence>
<dbReference type="InterPro" id="IPR001172">
    <property type="entry name" value="FliN_T3SS_HrcQb"/>
</dbReference>
<dbReference type="NCBIfam" id="TIGR02480">
    <property type="entry name" value="fliN"/>
    <property type="match status" value="1"/>
</dbReference>
<feature type="domain" description="CheC-like protein" evidence="9">
    <location>
        <begin position="97"/>
        <end position="133"/>
    </location>
</feature>
<organism evidence="10 11">
    <name type="scientific">Desulfofundulus luciae</name>
    <dbReference type="NCBI Taxonomy" id="74702"/>
    <lineage>
        <taxon>Bacteria</taxon>
        <taxon>Bacillati</taxon>
        <taxon>Bacillota</taxon>
        <taxon>Clostridia</taxon>
        <taxon>Eubacteriales</taxon>
        <taxon>Peptococcaceae</taxon>
        <taxon>Desulfofundulus</taxon>
    </lineage>
</organism>
<evidence type="ECO:0000256" key="5">
    <source>
        <dbReference type="ARBA" id="ARBA00022779"/>
    </source>
</evidence>
<dbReference type="Pfam" id="PF01052">
    <property type="entry name" value="FliMN_C"/>
    <property type="match status" value="1"/>
</dbReference>
<evidence type="ECO:0000256" key="7">
    <source>
        <dbReference type="SAM" id="MobiDB-lite"/>
    </source>
</evidence>
<evidence type="ECO:0000259" key="8">
    <source>
        <dbReference type="Pfam" id="PF01052"/>
    </source>
</evidence>
<dbReference type="SUPFAM" id="SSF103039">
    <property type="entry name" value="CheC-like"/>
    <property type="match status" value="1"/>
</dbReference>
<dbReference type="Proteomes" id="UP001225644">
    <property type="component" value="Unassembled WGS sequence"/>
</dbReference>
<evidence type="ECO:0000256" key="3">
    <source>
        <dbReference type="ARBA" id="ARBA00022475"/>
    </source>
</evidence>
<feature type="region of interest" description="Disordered" evidence="7">
    <location>
        <begin position="292"/>
        <end position="328"/>
    </location>
</feature>
<keyword evidence="10" id="KW-0282">Flagellum</keyword>
<comment type="similarity">
    <text evidence="2">Belongs to the FliN/MopA/SpaO family.</text>
</comment>
<dbReference type="InterPro" id="IPR036429">
    <property type="entry name" value="SpoA-like_sf"/>
</dbReference>
<evidence type="ECO:0000256" key="1">
    <source>
        <dbReference type="ARBA" id="ARBA00004413"/>
    </source>
</evidence>
<dbReference type="InterPro" id="IPR012826">
    <property type="entry name" value="FliN"/>
</dbReference>
<dbReference type="InterPro" id="IPR007597">
    <property type="entry name" value="CheC"/>
</dbReference>
<dbReference type="Pfam" id="PF04509">
    <property type="entry name" value="CheC"/>
    <property type="match status" value="2"/>
</dbReference>
<keyword evidence="4" id="KW-0145">Chemotaxis</keyword>
<dbReference type="InterPro" id="IPR028976">
    <property type="entry name" value="CheC-like_sf"/>
</dbReference>
<dbReference type="PRINTS" id="PR00956">
    <property type="entry name" value="FLGMOTORFLIN"/>
</dbReference>
<name>A0ABU0AZV3_9FIRM</name>
<feature type="region of interest" description="Disordered" evidence="7">
    <location>
        <begin position="1"/>
        <end position="90"/>
    </location>
</feature>
<sequence length="425" mass="44873">MPDNNQFLSQEEIDALLKAAAGEPSPEDEPQAGQGAEEVAATAAPALEVEVPAAGPGENPERAPGEPAGASRAAGEAPPESSPLTAGCRPAVDLTPEERDALGEIGNISMGSAATTLSELLNQKVTITSPRVITCTQEEFFAGFKVPYVIIQVEFKEGLKGFNVLIIQLKDAMIMADLMMGGDGTNVAEQISELELSAASEAMNQMIGTASTSLATIFRRTINISPPRTTVLEVSGEGAGYRLPTEDPIVVVSFKMTIGDLVDTEIMQIMSLETAKEEAAILLEQLMAQTAAPAPEPAAGRQEAVPPPEPQPAVAAQAAPPPDDGRRTFASLTEEEQRKLELLLDIPLKVSVVLGRTRRPIKEVLGLTPGAIVELSSLVDEPVEVLVNGTLVARGEVVVVNENFGVRITSIISPEERVEQLGTRH</sequence>
<evidence type="ECO:0000259" key="9">
    <source>
        <dbReference type="Pfam" id="PF04509"/>
    </source>
</evidence>
<feature type="domain" description="Flagellar motor switch protein FliN-like C-terminal" evidence="8">
    <location>
        <begin position="342"/>
        <end position="412"/>
    </location>
</feature>
<keyword evidence="10" id="KW-0969">Cilium</keyword>
<protein>
    <submittedName>
        <fullName evidence="10">Flagellar motor switch protein FliN/FliY</fullName>
    </submittedName>
</protein>
<evidence type="ECO:0000256" key="6">
    <source>
        <dbReference type="ARBA" id="ARBA00023136"/>
    </source>
</evidence>
<keyword evidence="10" id="KW-0966">Cell projection</keyword>
<dbReference type="CDD" id="cd17907">
    <property type="entry name" value="FliY_FliN-Y"/>
    <property type="match status" value="1"/>
</dbReference>